<organism evidence="1 2">
    <name type="scientific">Kribbella voronezhensis</name>
    <dbReference type="NCBI Taxonomy" id="2512212"/>
    <lineage>
        <taxon>Bacteria</taxon>
        <taxon>Bacillati</taxon>
        <taxon>Actinomycetota</taxon>
        <taxon>Actinomycetes</taxon>
        <taxon>Propionibacteriales</taxon>
        <taxon>Kribbellaceae</taxon>
        <taxon>Kribbella</taxon>
    </lineage>
</organism>
<comment type="caution">
    <text evidence="1">The sequence shown here is derived from an EMBL/GenBank/DDBJ whole genome shotgun (WGS) entry which is preliminary data.</text>
</comment>
<dbReference type="RefSeq" id="WP_133981395.1">
    <property type="nucleotide sequence ID" value="NZ_SOCE01000001.1"/>
</dbReference>
<accession>A0A4R7TIC3</accession>
<evidence type="ECO:0008006" key="3">
    <source>
        <dbReference type="Google" id="ProtNLM"/>
    </source>
</evidence>
<proteinExistence type="predicted"/>
<protein>
    <recommendedName>
        <fullName evidence="3">Tfp pilus assembly protein PilX</fullName>
    </recommendedName>
</protein>
<reference evidence="1 2" key="1">
    <citation type="submission" date="2019-03" db="EMBL/GenBank/DDBJ databases">
        <title>Genomic Encyclopedia of Type Strains, Phase III (KMG-III): the genomes of soil and plant-associated and newly described type strains.</title>
        <authorList>
            <person name="Whitman W."/>
        </authorList>
    </citation>
    <scope>NUCLEOTIDE SEQUENCE [LARGE SCALE GENOMIC DNA]</scope>
    <source>
        <strain evidence="1 2">VKM Ac-2575</strain>
    </source>
</reference>
<sequence>MRRRRRDEHGASLLLVLVVISVVAVALSALLTRADSAQKVTAALREQAFNSYTADGALQAAVNNLRNSSYNGESGQHCFGLSDTLSLPTFTPARNLLDLPDSAAVTCTADPKQVVVQCAGSDCNRPDNAILTVGRVPGEDGISIDQPADSTLRIHGDVFSNSTVDVSAGQLSASGGVSARGLCSGTLLGTAVCNLGLGTLPAGDDPGYSSVLTSAPVHRNLPTCTTANSVVTFLPGYYDDAVGLSRMMKADSPCHGSTWWFKPGAYYFDFHNTANPLLDTGSHVWTVDDGNLVAGTPVNASGAPLATPPVPAVIPGACASPLTGATGGVQFVFGGDSRLVIGSGRAELCGSYSSSKPPVALYGLTSGDAAVTDRTGASALTPTTVSLLTPFLLTATPSRLSTVDGVAATWKSTKVDDSAVLPLSGFAAGAVPTGSVLESAALKITHRHKDPATTDKLAVSVDVGSGQPLSVTAGGLPGGSAYGTETLPLDAARTGSLAAAIYAGTFTGASLTLTAGLAVKDDVEDIDAVRLELTYTPPALRKASGCVVDGPYDGSGSACALVRATGRFSVAGTVYAPAGAVDLTIDSDGTGFRAGGVVRALKVAVTGKVTGVPFDLPDDSPGFSFALHLKAYVCPRSVLCLPSGRPALQAKIGLVDADPSSPVPGRRKVTVLAWWRPG</sequence>
<evidence type="ECO:0000313" key="1">
    <source>
        <dbReference type="EMBL" id="TDU91689.1"/>
    </source>
</evidence>
<keyword evidence="2" id="KW-1185">Reference proteome</keyword>
<dbReference type="EMBL" id="SOCE01000001">
    <property type="protein sequence ID" value="TDU91689.1"/>
    <property type="molecule type" value="Genomic_DNA"/>
</dbReference>
<dbReference type="AlphaFoldDB" id="A0A4R7TIC3"/>
<evidence type="ECO:0000313" key="2">
    <source>
        <dbReference type="Proteomes" id="UP000295151"/>
    </source>
</evidence>
<dbReference type="Proteomes" id="UP000295151">
    <property type="component" value="Unassembled WGS sequence"/>
</dbReference>
<name>A0A4R7TIC3_9ACTN</name>
<dbReference type="OrthoDB" id="3755818at2"/>
<gene>
    <name evidence="1" type="ORF">EV138_5300</name>
</gene>